<dbReference type="InterPro" id="IPR033116">
    <property type="entry name" value="TRYPSIN_SER"/>
</dbReference>
<dbReference type="InterPro" id="IPR009003">
    <property type="entry name" value="Peptidase_S1_PA"/>
</dbReference>
<dbReference type="InterPro" id="IPR001254">
    <property type="entry name" value="Trypsin_dom"/>
</dbReference>
<evidence type="ECO:0000313" key="11">
    <source>
        <dbReference type="EnsemblMetazoa" id="AALFPA23_002493.P2361"/>
    </source>
</evidence>
<evidence type="ECO:0000256" key="2">
    <source>
        <dbReference type="ARBA" id="ARBA00022729"/>
    </source>
</evidence>
<dbReference type="CDD" id="cd00190">
    <property type="entry name" value="Tryp_SPc"/>
    <property type="match status" value="1"/>
</dbReference>
<dbReference type="PRINTS" id="PR00722">
    <property type="entry name" value="CHYMOTRYPSIN"/>
</dbReference>
<reference evidence="11" key="2">
    <citation type="submission" date="2025-05" db="UniProtKB">
        <authorList>
            <consortium name="EnsemblMetazoa"/>
        </authorList>
    </citation>
    <scope>IDENTIFICATION</scope>
    <source>
        <strain evidence="11">Foshan</strain>
    </source>
</reference>
<dbReference type="InterPro" id="IPR001314">
    <property type="entry name" value="Peptidase_S1A"/>
</dbReference>
<dbReference type="EC" id="3.4.21.-" evidence="8"/>
<keyword evidence="4 8" id="KW-0720">Serine protease</keyword>
<accession>A0ABM1XSR0</accession>
<evidence type="ECO:0000256" key="4">
    <source>
        <dbReference type="ARBA" id="ARBA00022825"/>
    </source>
</evidence>
<dbReference type="InterPro" id="IPR051487">
    <property type="entry name" value="Ser/Thr_Proteases_Immune/Dev"/>
</dbReference>
<keyword evidence="1 8" id="KW-0645">Protease</keyword>
<dbReference type="SUPFAM" id="SSF50494">
    <property type="entry name" value="Trypsin-like serine proteases"/>
    <property type="match status" value="1"/>
</dbReference>
<evidence type="ECO:0000259" key="10">
    <source>
        <dbReference type="PROSITE" id="PS50240"/>
    </source>
</evidence>
<keyword evidence="6" id="KW-0325">Glycoprotein</keyword>
<dbReference type="PROSITE" id="PS50240">
    <property type="entry name" value="TRYPSIN_DOM"/>
    <property type="match status" value="1"/>
</dbReference>
<dbReference type="InterPro" id="IPR018114">
    <property type="entry name" value="TRYPSIN_HIS"/>
</dbReference>
<evidence type="ECO:0000256" key="3">
    <source>
        <dbReference type="ARBA" id="ARBA00022801"/>
    </source>
</evidence>
<dbReference type="Pfam" id="PF12032">
    <property type="entry name" value="CLIP"/>
    <property type="match status" value="1"/>
</dbReference>
<dbReference type="Gene3D" id="3.30.1640.30">
    <property type="match status" value="1"/>
</dbReference>
<comment type="subcellular location">
    <subcellularLocation>
        <location evidence="9">Secreted</location>
    </subcellularLocation>
</comment>
<organism evidence="11 12">
    <name type="scientific">Aedes albopictus</name>
    <name type="common">Asian tiger mosquito</name>
    <name type="synonym">Stegomyia albopicta</name>
    <dbReference type="NCBI Taxonomy" id="7160"/>
    <lineage>
        <taxon>Eukaryota</taxon>
        <taxon>Metazoa</taxon>
        <taxon>Ecdysozoa</taxon>
        <taxon>Arthropoda</taxon>
        <taxon>Hexapoda</taxon>
        <taxon>Insecta</taxon>
        <taxon>Pterygota</taxon>
        <taxon>Neoptera</taxon>
        <taxon>Endopterygota</taxon>
        <taxon>Diptera</taxon>
        <taxon>Nematocera</taxon>
        <taxon>Culicoidea</taxon>
        <taxon>Culicidae</taxon>
        <taxon>Culicinae</taxon>
        <taxon>Aedini</taxon>
        <taxon>Aedes</taxon>
        <taxon>Stegomyia</taxon>
    </lineage>
</organism>
<dbReference type="Gene3D" id="2.40.10.10">
    <property type="entry name" value="Trypsin-like serine proteases"/>
    <property type="match status" value="2"/>
</dbReference>
<proteinExistence type="inferred from homology"/>
<dbReference type="InterPro" id="IPR022700">
    <property type="entry name" value="CLIP"/>
</dbReference>
<keyword evidence="5" id="KW-1015">Disulfide bond</keyword>
<evidence type="ECO:0000256" key="6">
    <source>
        <dbReference type="ARBA" id="ARBA00023180"/>
    </source>
</evidence>
<name>A0ABM1XSR0_AEDAL</name>
<sequence>MKPTTCLFMCCILEMSRWTYSKRMCNLEVLTGECTATNGHQGKFVLITSCPALLKIAMSPTISLKQKKHLEAHTCGDHVCCEAPMILTTAPTTTASRSIPESDYEDIPTTDIIPSNRMLESDNDDSSLLPEENDCGLEPGVERIIGGNVTKIDQFRWTVALDFDSPSKKGVRCGGSLINTRYVLTAAHCVGKVREEDLTLRLGEWDIDQHKDCENDDPEDCNPEVIFAEVSQIIIHPGYRRNGHDIALIRMKQPLPKNYTTHILPICLPNATDLIHNSFTNKNVSVVGWGRAENVTTSRYKMYAEITTISNEKYKHVTGKPIEDNQMAAQSSSKAYRDSCTGDSGGPLQIQINGTYYLIGIISHGPRCGEYTIPAVYTRVTSYMEWILKSIKQYM</sequence>
<evidence type="ECO:0000313" key="12">
    <source>
        <dbReference type="Proteomes" id="UP000069940"/>
    </source>
</evidence>
<evidence type="ECO:0000256" key="7">
    <source>
        <dbReference type="ARBA" id="ARBA00024195"/>
    </source>
</evidence>
<evidence type="ECO:0000256" key="5">
    <source>
        <dbReference type="ARBA" id="ARBA00023157"/>
    </source>
</evidence>
<dbReference type="Proteomes" id="UP000069940">
    <property type="component" value="Unassembled WGS sequence"/>
</dbReference>
<dbReference type="InterPro" id="IPR043504">
    <property type="entry name" value="Peptidase_S1_PA_chymotrypsin"/>
</dbReference>
<comment type="similarity">
    <text evidence="7 9">Belongs to the peptidase S1 family. CLIP subfamily.</text>
</comment>
<comment type="domain">
    <text evidence="9">The clip domain consists of 35-55 residues which are 'knitted' together usually by 3 conserved disulfide bonds forming a clip-like compact structure.</text>
</comment>
<dbReference type="EnsemblMetazoa" id="AALFPA23_002493.R2361">
    <property type="protein sequence ID" value="AALFPA23_002493.P2361"/>
    <property type="gene ID" value="AALFPA23_002493"/>
</dbReference>
<dbReference type="PANTHER" id="PTHR24256">
    <property type="entry name" value="TRYPTASE-RELATED"/>
    <property type="match status" value="1"/>
</dbReference>
<evidence type="ECO:0000256" key="8">
    <source>
        <dbReference type="RuleBase" id="RU363034"/>
    </source>
</evidence>
<feature type="signal peptide" evidence="9">
    <location>
        <begin position="1"/>
        <end position="21"/>
    </location>
</feature>
<reference evidence="12" key="1">
    <citation type="journal article" date="2015" name="Proc. Natl. Acad. Sci. U.S.A.">
        <title>Genome sequence of the Asian Tiger mosquito, Aedes albopictus, reveals insights into its biology, genetics, and evolution.</title>
        <authorList>
            <person name="Chen X.G."/>
            <person name="Jiang X."/>
            <person name="Gu J."/>
            <person name="Xu M."/>
            <person name="Wu Y."/>
            <person name="Deng Y."/>
            <person name="Zhang C."/>
            <person name="Bonizzoni M."/>
            <person name="Dermauw W."/>
            <person name="Vontas J."/>
            <person name="Armbruster P."/>
            <person name="Huang X."/>
            <person name="Yang Y."/>
            <person name="Zhang H."/>
            <person name="He W."/>
            <person name="Peng H."/>
            <person name="Liu Y."/>
            <person name="Wu K."/>
            <person name="Chen J."/>
            <person name="Lirakis M."/>
            <person name="Topalis P."/>
            <person name="Van Leeuwen T."/>
            <person name="Hall A.B."/>
            <person name="Jiang X."/>
            <person name="Thorpe C."/>
            <person name="Mueller R.L."/>
            <person name="Sun C."/>
            <person name="Waterhouse R.M."/>
            <person name="Yan G."/>
            <person name="Tu Z.J."/>
            <person name="Fang X."/>
            <person name="James A.A."/>
        </authorList>
    </citation>
    <scope>NUCLEOTIDE SEQUENCE [LARGE SCALE GENOMIC DNA]</scope>
    <source>
        <strain evidence="12">Foshan</strain>
    </source>
</reference>
<dbReference type="Pfam" id="PF00089">
    <property type="entry name" value="Trypsin"/>
    <property type="match status" value="1"/>
</dbReference>
<protein>
    <recommendedName>
        <fullName evidence="9">CLIP domain-containing serine protease</fullName>
        <ecNumber evidence="8">3.4.21.-</ecNumber>
    </recommendedName>
</protein>
<keyword evidence="3 8" id="KW-0378">Hydrolase</keyword>
<keyword evidence="12" id="KW-1185">Reference proteome</keyword>
<dbReference type="GeneID" id="109421869"/>
<feature type="chain" id="PRO_5044961598" description="CLIP domain-containing serine protease" evidence="9">
    <location>
        <begin position="22"/>
        <end position="395"/>
    </location>
</feature>
<feature type="domain" description="Peptidase S1" evidence="10">
    <location>
        <begin position="144"/>
        <end position="392"/>
    </location>
</feature>
<evidence type="ECO:0000256" key="1">
    <source>
        <dbReference type="ARBA" id="ARBA00022670"/>
    </source>
</evidence>
<dbReference type="PROSITE" id="PS00134">
    <property type="entry name" value="TRYPSIN_HIS"/>
    <property type="match status" value="1"/>
</dbReference>
<dbReference type="PROSITE" id="PS00135">
    <property type="entry name" value="TRYPSIN_SER"/>
    <property type="match status" value="1"/>
</dbReference>
<evidence type="ECO:0000256" key="9">
    <source>
        <dbReference type="RuleBase" id="RU366078"/>
    </source>
</evidence>
<keyword evidence="9" id="KW-0964">Secreted</keyword>
<dbReference type="InterPro" id="IPR038565">
    <property type="entry name" value="CLIP_sf"/>
</dbReference>
<dbReference type="RefSeq" id="XP_019551984.3">
    <property type="nucleotide sequence ID" value="XM_019696439.3"/>
</dbReference>
<keyword evidence="2 9" id="KW-0732">Signal</keyword>
<dbReference type="SMART" id="SM00020">
    <property type="entry name" value="Tryp_SPc"/>
    <property type="match status" value="1"/>
</dbReference>